<dbReference type="Proteomes" id="UP000198891">
    <property type="component" value="Unassembled WGS sequence"/>
</dbReference>
<name>A0A1H3N868_9MICO</name>
<protein>
    <submittedName>
        <fullName evidence="1">Uncharacterized protein</fullName>
    </submittedName>
</protein>
<dbReference type="AlphaFoldDB" id="A0A1H3N868"/>
<accession>A0A1H3N868</accession>
<organism evidence="1 2">
    <name type="scientific">Herbiconiux ginsengi</name>
    <dbReference type="NCBI Taxonomy" id="381665"/>
    <lineage>
        <taxon>Bacteria</taxon>
        <taxon>Bacillati</taxon>
        <taxon>Actinomycetota</taxon>
        <taxon>Actinomycetes</taxon>
        <taxon>Micrococcales</taxon>
        <taxon>Microbacteriaceae</taxon>
        <taxon>Herbiconiux</taxon>
    </lineage>
</organism>
<sequence>MTDTLIARAITWQEAQLGLWVAKASDSRPLGIVAEKWVHGFVVTTRTGKNLGSYPSLDEAKAALEASL</sequence>
<dbReference type="STRING" id="381665.SAMN05216554_1734"/>
<dbReference type="RefSeq" id="WP_092551432.1">
    <property type="nucleotide sequence ID" value="NZ_FNPZ01000001.1"/>
</dbReference>
<dbReference type="OrthoDB" id="5124870at2"/>
<evidence type="ECO:0000313" key="1">
    <source>
        <dbReference type="EMBL" id="SDY84943.1"/>
    </source>
</evidence>
<dbReference type="EMBL" id="FNPZ01000001">
    <property type="protein sequence ID" value="SDY84943.1"/>
    <property type="molecule type" value="Genomic_DNA"/>
</dbReference>
<proteinExistence type="predicted"/>
<evidence type="ECO:0000313" key="2">
    <source>
        <dbReference type="Proteomes" id="UP000198891"/>
    </source>
</evidence>
<reference evidence="1 2" key="1">
    <citation type="submission" date="2016-10" db="EMBL/GenBank/DDBJ databases">
        <authorList>
            <person name="de Groot N.N."/>
        </authorList>
    </citation>
    <scope>NUCLEOTIDE SEQUENCE [LARGE SCALE GENOMIC DNA]</scope>
    <source>
        <strain evidence="1 2">CGMCC 4.3491</strain>
    </source>
</reference>
<gene>
    <name evidence="1" type="ORF">SAMN05216554_1734</name>
</gene>
<keyword evidence="2" id="KW-1185">Reference proteome</keyword>